<comment type="subcellular location">
    <subcellularLocation>
        <location evidence="1">Mitochondrion matrix</location>
    </subcellularLocation>
</comment>
<evidence type="ECO:0000256" key="4">
    <source>
        <dbReference type="ARBA" id="ARBA00023186"/>
    </source>
</evidence>
<evidence type="ECO:0008006" key="8">
    <source>
        <dbReference type="Google" id="ProtNLM"/>
    </source>
</evidence>
<dbReference type="EMBL" id="JBEUOH010000010">
    <property type="protein sequence ID" value="KAL0882276.1"/>
    <property type="molecule type" value="Genomic_DNA"/>
</dbReference>
<dbReference type="PANTHER" id="PTHR46749:SF1">
    <property type="entry name" value="COMPLEX III ASSEMBLY FACTOR LYRM7"/>
    <property type="match status" value="1"/>
</dbReference>
<evidence type="ECO:0000313" key="6">
    <source>
        <dbReference type="EMBL" id="KAL0882276.1"/>
    </source>
</evidence>
<comment type="caution">
    <text evidence="6">The sequence shown here is derived from an EMBL/GenBank/DDBJ whole genome shotgun (WGS) entry which is preliminary data.</text>
</comment>
<dbReference type="InterPro" id="IPR045298">
    <property type="entry name" value="Complex1_LYR_LYRM7"/>
</dbReference>
<evidence type="ECO:0000256" key="3">
    <source>
        <dbReference type="ARBA" id="ARBA00023128"/>
    </source>
</evidence>
<evidence type="ECO:0000256" key="2">
    <source>
        <dbReference type="ARBA" id="ARBA00009508"/>
    </source>
</evidence>
<keyword evidence="4" id="KW-0143">Chaperone</keyword>
<organism evidence="6 7">
    <name type="scientific">Loxostege sticticalis</name>
    <name type="common">Beet webworm moth</name>
    <dbReference type="NCBI Taxonomy" id="481309"/>
    <lineage>
        <taxon>Eukaryota</taxon>
        <taxon>Metazoa</taxon>
        <taxon>Ecdysozoa</taxon>
        <taxon>Arthropoda</taxon>
        <taxon>Hexapoda</taxon>
        <taxon>Insecta</taxon>
        <taxon>Pterygota</taxon>
        <taxon>Neoptera</taxon>
        <taxon>Endopterygota</taxon>
        <taxon>Lepidoptera</taxon>
        <taxon>Glossata</taxon>
        <taxon>Ditrysia</taxon>
        <taxon>Pyraloidea</taxon>
        <taxon>Crambidae</taxon>
        <taxon>Pyraustinae</taxon>
        <taxon>Loxostege</taxon>
    </lineage>
</organism>
<name>A0ABR3I0D8_LOXSC</name>
<evidence type="ECO:0000313" key="7">
    <source>
        <dbReference type="Proteomes" id="UP001549920"/>
    </source>
</evidence>
<sequence length="125" mass="14580">MNQLRQSVLQSFKKLHRTRLKVFAGDEKALLAARNKINEEYSKNKHVQDEEAIKTMIKFGEDVERELRTQIIQAKEIKPGVFKARITDDTLKLDNIPFNESAILDEEPNQRRPCCQSEQQNKQPT</sequence>
<feature type="compositionally biased region" description="Polar residues" evidence="5">
    <location>
        <begin position="116"/>
        <end position="125"/>
    </location>
</feature>
<evidence type="ECO:0000256" key="5">
    <source>
        <dbReference type="SAM" id="MobiDB-lite"/>
    </source>
</evidence>
<comment type="similarity">
    <text evidence="2">Belongs to the complex I LYR family.</text>
</comment>
<dbReference type="PANTHER" id="PTHR46749">
    <property type="entry name" value="COMPLEX III ASSEMBLY FACTOR LYRM7"/>
    <property type="match status" value="1"/>
</dbReference>
<dbReference type="CDD" id="cd20267">
    <property type="entry name" value="Complex1_LYR_LYRM7"/>
    <property type="match status" value="1"/>
</dbReference>
<keyword evidence="7" id="KW-1185">Reference proteome</keyword>
<protein>
    <recommendedName>
        <fullName evidence="8">Complex III assembly factor LYRM7</fullName>
    </recommendedName>
</protein>
<proteinExistence type="inferred from homology"/>
<accession>A0ABR3I0D8</accession>
<reference evidence="6 7" key="1">
    <citation type="submission" date="2024-06" db="EMBL/GenBank/DDBJ databases">
        <title>A chromosome-level genome assembly of beet webworm, Loxostege sticticalis.</title>
        <authorList>
            <person name="Zhang Y."/>
        </authorList>
    </citation>
    <scope>NUCLEOTIDE SEQUENCE [LARGE SCALE GENOMIC DNA]</scope>
    <source>
        <strain evidence="6">AQ026</strain>
        <tissue evidence="6">Whole body</tissue>
    </source>
</reference>
<dbReference type="Proteomes" id="UP001549920">
    <property type="component" value="Unassembled WGS sequence"/>
</dbReference>
<gene>
    <name evidence="6" type="ORF">ABMA27_000803</name>
</gene>
<feature type="region of interest" description="Disordered" evidence="5">
    <location>
        <begin position="102"/>
        <end position="125"/>
    </location>
</feature>
<dbReference type="InterPro" id="IPR050435">
    <property type="entry name" value="MZM1/LYRM7"/>
</dbReference>
<keyword evidence="3" id="KW-0496">Mitochondrion</keyword>
<evidence type="ECO:0000256" key="1">
    <source>
        <dbReference type="ARBA" id="ARBA00004305"/>
    </source>
</evidence>